<dbReference type="AlphaFoldDB" id="A0A9X3RD26"/>
<gene>
    <name evidence="2" type="ORF">M9R32_08095</name>
</gene>
<dbReference type="Proteomes" id="UP001152173">
    <property type="component" value="Unassembled WGS sequence"/>
</dbReference>
<dbReference type="InterPro" id="IPR034660">
    <property type="entry name" value="DinB/YfiT-like"/>
</dbReference>
<sequence length="172" mass="19830">MIKKPLPDEYPAYYETYIGLVPDGLLKDILNTQMEDLLALLSDLDEAQANFRYADNKWTVKEVIGHITDTERVMSYRLLRIARGDRTPLANYDDEQYVREASFHSRSLQNLLEELKAVRYATIHLINGLNEDAFLRKGVASKHEISARALAYIIAGHELHHVNILKEKYLTN</sequence>
<dbReference type="Pfam" id="PF12867">
    <property type="entry name" value="DinB_2"/>
    <property type="match status" value="1"/>
</dbReference>
<protein>
    <submittedName>
        <fullName evidence="2">DinB family protein</fullName>
    </submittedName>
</protein>
<evidence type="ECO:0000259" key="1">
    <source>
        <dbReference type="Pfam" id="PF12867"/>
    </source>
</evidence>
<dbReference type="InterPro" id="IPR024775">
    <property type="entry name" value="DinB-like"/>
</dbReference>
<reference evidence="2" key="1">
    <citation type="submission" date="2022-05" db="EMBL/GenBank/DDBJ databases">
        <authorList>
            <person name="Colautti A."/>
            <person name="Iacumin L."/>
        </authorList>
    </citation>
    <scope>NUCLEOTIDE SEQUENCE</scope>
    <source>
        <strain evidence="2">SK 55</strain>
    </source>
</reference>
<dbReference type="Gene3D" id="1.20.120.450">
    <property type="entry name" value="dinb family like domain"/>
    <property type="match status" value="1"/>
</dbReference>
<feature type="domain" description="DinB-like" evidence="1">
    <location>
        <begin position="33"/>
        <end position="164"/>
    </location>
</feature>
<proteinExistence type="predicted"/>
<keyword evidence="3" id="KW-1185">Reference proteome</keyword>
<dbReference type="EMBL" id="JAMKBJ010000005">
    <property type="protein sequence ID" value="MCZ8537136.1"/>
    <property type="molecule type" value="Genomic_DNA"/>
</dbReference>
<dbReference type="RefSeq" id="WP_269926227.1">
    <property type="nucleotide sequence ID" value="NZ_JAMKBJ010000005.1"/>
</dbReference>
<accession>A0A9X3RD26</accession>
<organism evidence="2 3">
    <name type="scientific">Paenisporosarcina quisquiliarum</name>
    <dbReference type="NCBI Taxonomy" id="365346"/>
    <lineage>
        <taxon>Bacteria</taxon>
        <taxon>Bacillati</taxon>
        <taxon>Bacillota</taxon>
        <taxon>Bacilli</taxon>
        <taxon>Bacillales</taxon>
        <taxon>Caryophanaceae</taxon>
        <taxon>Paenisporosarcina</taxon>
    </lineage>
</organism>
<evidence type="ECO:0000313" key="2">
    <source>
        <dbReference type="EMBL" id="MCZ8537136.1"/>
    </source>
</evidence>
<name>A0A9X3RD26_9BACL</name>
<comment type="caution">
    <text evidence="2">The sequence shown here is derived from an EMBL/GenBank/DDBJ whole genome shotgun (WGS) entry which is preliminary data.</text>
</comment>
<evidence type="ECO:0000313" key="3">
    <source>
        <dbReference type="Proteomes" id="UP001152173"/>
    </source>
</evidence>
<dbReference type="SUPFAM" id="SSF109854">
    <property type="entry name" value="DinB/YfiT-like putative metalloenzymes"/>
    <property type="match status" value="1"/>
</dbReference>